<name>A0A645I6R5_9ZZZZ</name>
<dbReference type="EMBL" id="VSSQ01107753">
    <property type="protein sequence ID" value="MPN46790.1"/>
    <property type="molecule type" value="Genomic_DNA"/>
</dbReference>
<dbReference type="AlphaFoldDB" id="A0A645I6R5"/>
<proteinExistence type="predicted"/>
<sequence>MPWMMWKPLPSGSRVGSSRVHTRVCWYSCSSGQRTPSAQIWGSYQMTRKMPTTPMSTGGTISFHGRPAKKITDSPAAITSSEVPRSGCFMISPTGTISSAKAITKSVARNCPSRRWNHQASISGVAILSISEGWMTTPTLTQRCAPFLVMPNRATATSRATPTV</sequence>
<organism evidence="1">
    <name type="scientific">bioreactor metagenome</name>
    <dbReference type="NCBI Taxonomy" id="1076179"/>
    <lineage>
        <taxon>unclassified sequences</taxon>
        <taxon>metagenomes</taxon>
        <taxon>ecological metagenomes</taxon>
    </lineage>
</organism>
<comment type="caution">
    <text evidence="1">The sequence shown here is derived from an EMBL/GenBank/DDBJ whole genome shotgun (WGS) entry which is preliminary data.</text>
</comment>
<evidence type="ECO:0000313" key="1">
    <source>
        <dbReference type="EMBL" id="MPN46790.1"/>
    </source>
</evidence>
<reference evidence="1" key="1">
    <citation type="submission" date="2019-08" db="EMBL/GenBank/DDBJ databases">
        <authorList>
            <person name="Kucharzyk K."/>
            <person name="Murdoch R.W."/>
            <person name="Higgins S."/>
            <person name="Loffler F."/>
        </authorList>
    </citation>
    <scope>NUCLEOTIDE SEQUENCE</scope>
</reference>
<accession>A0A645I6R5</accession>
<gene>
    <name evidence="1" type="ORF">SDC9_194389</name>
</gene>
<protein>
    <submittedName>
        <fullName evidence="1">Uncharacterized protein</fullName>
    </submittedName>
</protein>